<dbReference type="InterPro" id="IPR011095">
    <property type="entry name" value="Dala_Dala_lig_C"/>
</dbReference>
<keyword evidence="4" id="KW-0133">Cell shape</keyword>
<comment type="function">
    <text evidence="4">Cell wall formation.</text>
</comment>
<dbReference type="Proteomes" id="UP000177697">
    <property type="component" value="Unassembled WGS sequence"/>
</dbReference>
<comment type="subcellular location">
    <subcellularLocation>
        <location evidence="4">Cytoplasm</location>
    </subcellularLocation>
</comment>
<evidence type="ECO:0000256" key="3">
    <source>
        <dbReference type="ARBA" id="ARBA00023316"/>
    </source>
</evidence>
<comment type="catalytic activity">
    <reaction evidence="4">
        <text>2 D-alanine + ATP = D-alanyl-D-alanine + ADP + phosphate + H(+)</text>
        <dbReference type="Rhea" id="RHEA:11224"/>
        <dbReference type="ChEBI" id="CHEBI:15378"/>
        <dbReference type="ChEBI" id="CHEBI:30616"/>
        <dbReference type="ChEBI" id="CHEBI:43474"/>
        <dbReference type="ChEBI" id="CHEBI:57416"/>
        <dbReference type="ChEBI" id="CHEBI:57822"/>
        <dbReference type="ChEBI" id="CHEBI:456216"/>
        <dbReference type="EC" id="6.3.2.4"/>
    </reaction>
</comment>
<dbReference type="PROSITE" id="PS50975">
    <property type="entry name" value="ATP_GRASP"/>
    <property type="match status" value="1"/>
</dbReference>
<dbReference type="Gene3D" id="3.30.470.20">
    <property type="entry name" value="ATP-grasp fold, B domain"/>
    <property type="match status" value="1"/>
</dbReference>
<feature type="active site" evidence="5">
    <location>
        <position position="298"/>
    </location>
</feature>
<feature type="active site" evidence="5">
    <location>
        <position position="19"/>
    </location>
</feature>
<dbReference type="HAMAP" id="MF_00047">
    <property type="entry name" value="Dala_Dala_lig"/>
    <property type="match status" value="1"/>
</dbReference>
<comment type="similarity">
    <text evidence="1 4">Belongs to the D-alanine--D-alanine ligase family.</text>
</comment>
<accession>A0A1G2UZA3</accession>
<dbReference type="AlphaFoldDB" id="A0A1G2UZA3"/>
<dbReference type="PANTHER" id="PTHR23132">
    <property type="entry name" value="D-ALANINE--D-ALANINE LIGASE"/>
    <property type="match status" value="1"/>
</dbReference>
<evidence type="ECO:0000256" key="2">
    <source>
        <dbReference type="ARBA" id="ARBA00022598"/>
    </source>
</evidence>
<evidence type="ECO:0000256" key="5">
    <source>
        <dbReference type="PIRSR" id="PIRSR039102-1"/>
    </source>
</evidence>
<dbReference type="InterPro" id="IPR013815">
    <property type="entry name" value="ATP_grasp_subdomain_1"/>
</dbReference>
<evidence type="ECO:0000256" key="6">
    <source>
        <dbReference type="PIRSR" id="PIRSR039102-3"/>
    </source>
</evidence>
<dbReference type="Pfam" id="PF07478">
    <property type="entry name" value="Dala_Dala_lig_C"/>
    <property type="match status" value="1"/>
</dbReference>
<proteinExistence type="inferred from homology"/>
<evidence type="ECO:0000259" key="8">
    <source>
        <dbReference type="PROSITE" id="PS50975"/>
    </source>
</evidence>
<feature type="binding site" evidence="6">
    <location>
        <position position="287"/>
    </location>
    <ligand>
        <name>Mg(2+)</name>
        <dbReference type="ChEBI" id="CHEBI:18420"/>
        <label>1</label>
    </ligand>
</feature>
<keyword evidence="6" id="KW-0479">Metal-binding</keyword>
<dbReference type="UniPathway" id="UPA00219"/>
<dbReference type="GO" id="GO:0071555">
    <property type="term" value="P:cell wall organization"/>
    <property type="evidence" value="ECO:0007669"/>
    <property type="project" value="UniProtKB-KW"/>
</dbReference>
<keyword evidence="6" id="KW-0464">Manganese</keyword>
<dbReference type="Gene3D" id="3.30.1490.20">
    <property type="entry name" value="ATP-grasp fold, A domain"/>
    <property type="match status" value="1"/>
</dbReference>
<organism evidence="9 10">
    <name type="scientific">Candidatus Zambryskibacteria bacterium RIFOXYC1_FULL_39_10</name>
    <dbReference type="NCBI Taxonomy" id="1802779"/>
    <lineage>
        <taxon>Bacteria</taxon>
        <taxon>Candidatus Zambryskiibacteriota</taxon>
    </lineage>
</organism>
<dbReference type="NCBIfam" id="TIGR01205">
    <property type="entry name" value="D_ala_D_alaTIGR"/>
    <property type="match status" value="1"/>
</dbReference>
<dbReference type="GO" id="GO:0009252">
    <property type="term" value="P:peptidoglycan biosynthetic process"/>
    <property type="evidence" value="ECO:0007669"/>
    <property type="project" value="UniProtKB-UniRule"/>
</dbReference>
<dbReference type="PANTHER" id="PTHR23132:SF23">
    <property type="entry name" value="D-ALANINE--D-ALANINE LIGASE B"/>
    <property type="match status" value="1"/>
</dbReference>
<feature type="binding site" evidence="6">
    <location>
        <position position="274"/>
    </location>
    <ligand>
        <name>Mg(2+)</name>
        <dbReference type="ChEBI" id="CHEBI:18420"/>
        <label>1</label>
    </ligand>
</feature>
<feature type="domain" description="ATP-grasp" evidence="8">
    <location>
        <begin position="113"/>
        <end position="320"/>
    </location>
</feature>
<keyword evidence="3 4" id="KW-0961">Cell wall biogenesis/degradation</keyword>
<gene>
    <name evidence="4" type="primary">ddl</name>
    <name evidence="9" type="ORF">A2431_00595</name>
</gene>
<dbReference type="Gene3D" id="3.40.50.20">
    <property type="match status" value="1"/>
</dbReference>
<dbReference type="GO" id="GO:0046872">
    <property type="term" value="F:metal ion binding"/>
    <property type="evidence" value="ECO:0007669"/>
    <property type="project" value="UniProtKB-KW"/>
</dbReference>
<comment type="caution">
    <text evidence="9">The sequence shown here is derived from an EMBL/GenBank/DDBJ whole genome shotgun (WGS) entry which is preliminary data.</text>
</comment>
<dbReference type="EMBL" id="MHWW01000017">
    <property type="protein sequence ID" value="OHB14692.1"/>
    <property type="molecule type" value="Genomic_DNA"/>
</dbReference>
<dbReference type="PIRSF" id="PIRSF039102">
    <property type="entry name" value="Ddl/VanB"/>
    <property type="match status" value="1"/>
</dbReference>
<feature type="binding site" evidence="6">
    <location>
        <position position="287"/>
    </location>
    <ligand>
        <name>Mg(2+)</name>
        <dbReference type="ChEBI" id="CHEBI:18420"/>
        <label>2</label>
    </ligand>
</feature>
<dbReference type="GO" id="GO:0008360">
    <property type="term" value="P:regulation of cell shape"/>
    <property type="evidence" value="ECO:0007669"/>
    <property type="project" value="UniProtKB-KW"/>
</dbReference>
<evidence type="ECO:0000313" key="10">
    <source>
        <dbReference type="Proteomes" id="UP000177697"/>
    </source>
</evidence>
<keyword evidence="4" id="KW-0963">Cytoplasm</keyword>
<keyword evidence="4" id="KW-0573">Peptidoglycan synthesis</keyword>
<name>A0A1G2UZA3_9BACT</name>
<dbReference type="InterPro" id="IPR011127">
    <property type="entry name" value="Dala_Dala_lig_N"/>
</dbReference>
<keyword evidence="7" id="KW-0067">ATP-binding</keyword>
<dbReference type="Pfam" id="PF01820">
    <property type="entry name" value="Dala_Dala_lig_N"/>
    <property type="match status" value="2"/>
</dbReference>
<dbReference type="NCBIfam" id="NF002378">
    <property type="entry name" value="PRK01372.1"/>
    <property type="match status" value="1"/>
</dbReference>
<feature type="active site" evidence="5">
    <location>
        <position position="159"/>
    </location>
</feature>
<evidence type="ECO:0000313" key="9">
    <source>
        <dbReference type="EMBL" id="OHB14692.1"/>
    </source>
</evidence>
<evidence type="ECO:0000256" key="7">
    <source>
        <dbReference type="PROSITE-ProRule" id="PRU00409"/>
    </source>
</evidence>
<keyword evidence="2 4" id="KW-0436">Ligase</keyword>
<dbReference type="EC" id="6.3.2.4" evidence="4"/>
<evidence type="ECO:0000256" key="4">
    <source>
        <dbReference type="HAMAP-Rule" id="MF_00047"/>
    </source>
</evidence>
<dbReference type="GO" id="GO:0005737">
    <property type="term" value="C:cytoplasm"/>
    <property type="evidence" value="ECO:0007669"/>
    <property type="project" value="UniProtKB-SubCell"/>
</dbReference>
<dbReference type="InterPro" id="IPR005905">
    <property type="entry name" value="D_ala_D_ala"/>
</dbReference>
<comment type="pathway">
    <text evidence="4">Cell wall biogenesis; peptidoglycan biosynthesis.</text>
</comment>
<reference evidence="9 10" key="1">
    <citation type="journal article" date="2016" name="Nat. Commun.">
        <title>Thousands of microbial genomes shed light on interconnected biogeochemical processes in an aquifer system.</title>
        <authorList>
            <person name="Anantharaman K."/>
            <person name="Brown C.T."/>
            <person name="Hug L.A."/>
            <person name="Sharon I."/>
            <person name="Castelle C.J."/>
            <person name="Probst A.J."/>
            <person name="Thomas B.C."/>
            <person name="Singh A."/>
            <person name="Wilkins M.J."/>
            <person name="Karaoz U."/>
            <person name="Brodie E.L."/>
            <person name="Williams K.H."/>
            <person name="Hubbard S.S."/>
            <person name="Banfield J.F."/>
        </authorList>
    </citation>
    <scope>NUCLEOTIDE SEQUENCE [LARGE SCALE GENOMIC DNA]</scope>
</reference>
<evidence type="ECO:0000256" key="1">
    <source>
        <dbReference type="ARBA" id="ARBA00010871"/>
    </source>
</evidence>
<keyword evidence="6" id="KW-0460">Magnesium</keyword>
<feature type="binding site" evidence="6">
    <location>
        <position position="289"/>
    </location>
    <ligand>
        <name>Mg(2+)</name>
        <dbReference type="ChEBI" id="CHEBI:18420"/>
        <label>2</label>
    </ligand>
</feature>
<dbReference type="InterPro" id="IPR011761">
    <property type="entry name" value="ATP-grasp"/>
</dbReference>
<dbReference type="GO" id="GO:0005524">
    <property type="term" value="F:ATP binding"/>
    <property type="evidence" value="ECO:0007669"/>
    <property type="project" value="UniProtKB-UniRule"/>
</dbReference>
<dbReference type="InterPro" id="IPR016185">
    <property type="entry name" value="PreATP-grasp_dom_sf"/>
</dbReference>
<dbReference type="GO" id="GO:0008716">
    <property type="term" value="F:D-alanine-D-alanine ligase activity"/>
    <property type="evidence" value="ECO:0007669"/>
    <property type="project" value="UniProtKB-UniRule"/>
</dbReference>
<keyword evidence="7" id="KW-0547">Nucleotide-binding</keyword>
<sequence>MSFFTKTRVGVLRGGPSAEYEVSLNTGKTILSNLPEEYEPLDIFISKEGAWHIMGLEKNPYDILKMVDVIVNAMHGHYGEDGTVQRFLENFGIPYTGSSSIASALGMNKIMSKNVFKLAGLKTPNHILVNSGQDLDDLVKNINENILFPLVIKPVSSGSSIGILFVNKILDVKAALQKSFEHSPTLMVEEFISGKEATCGVIEGFRGKNIYTLLPAEIKQSKKEVFYDYDSKYNNLESRCKIPGDFTSEEKMQIEEAASLAHEALGLRHYSRSDFIFHPKRGLFILETNTLPELTHRSSFVKSLEAVGGNIKEFLSHLLSKTLKK</sequence>
<dbReference type="SUPFAM" id="SSF56059">
    <property type="entry name" value="Glutathione synthetase ATP-binding domain-like"/>
    <property type="match status" value="1"/>
</dbReference>
<comment type="cofactor">
    <cofactor evidence="6">
        <name>Mg(2+)</name>
        <dbReference type="ChEBI" id="CHEBI:18420"/>
    </cofactor>
    <cofactor evidence="6">
        <name>Mn(2+)</name>
        <dbReference type="ChEBI" id="CHEBI:29035"/>
    </cofactor>
    <text evidence="6">Binds 2 magnesium or manganese ions per subunit.</text>
</comment>
<dbReference type="SUPFAM" id="SSF52440">
    <property type="entry name" value="PreATP-grasp domain"/>
    <property type="match status" value="1"/>
</dbReference>
<protein>
    <recommendedName>
        <fullName evidence="4">D-alanine--D-alanine ligase</fullName>
        <ecNumber evidence="4">6.3.2.4</ecNumber>
    </recommendedName>
    <alternativeName>
        <fullName evidence="4">D-Ala-D-Ala ligase</fullName>
    </alternativeName>
    <alternativeName>
        <fullName evidence="4">D-alanylalanine synthetase</fullName>
    </alternativeName>
</protein>